<feature type="transmembrane region" description="Helical" evidence="3">
    <location>
        <begin position="12"/>
        <end position="29"/>
    </location>
</feature>
<feature type="coiled-coil region" evidence="2">
    <location>
        <begin position="230"/>
        <end position="303"/>
    </location>
</feature>
<accession>A0A1I2A4F3</accession>
<evidence type="ECO:0000256" key="1">
    <source>
        <dbReference type="ARBA" id="ARBA00022801"/>
    </source>
</evidence>
<dbReference type="PANTHER" id="PTHR43156:SF9">
    <property type="entry name" value="HAMP DOMAIN-CONTAINING PROTEIN"/>
    <property type="match status" value="1"/>
</dbReference>
<dbReference type="GO" id="GO:0016791">
    <property type="term" value="F:phosphatase activity"/>
    <property type="evidence" value="ECO:0007669"/>
    <property type="project" value="TreeGrafter"/>
</dbReference>
<protein>
    <submittedName>
        <fullName evidence="5">PAS domain S-box-containing protein</fullName>
    </submittedName>
</protein>
<dbReference type="CDD" id="cd00130">
    <property type="entry name" value="PAS"/>
    <property type="match status" value="1"/>
</dbReference>
<dbReference type="Pfam" id="PF08447">
    <property type="entry name" value="PAS_3"/>
    <property type="match status" value="1"/>
</dbReference>
<evidence type="ECO:0000256" key="3">
    <source>
        <dbReference type="SAM" id="Phobius"/>
    </source>
</evidence>
<dbReference type="Pfam" id="PF07228">
    <property type="entry name" value="SpoIIE"/>
    <property type="match status" value="1"/>
</dbReference>
<feature type="transmembrane region" description="Helical" evidence="3">
    <location>
        <begin position="41"/>
        <end position="63"/>
    </location>
</feature>
<dbReference type="Proteomes" id="UP000199513">
    <property type="component" value="Unassembled WGS sequence"/>
</dbReference>
<keyword evidence="2" id="KW-0175">Coiled coil</keyword>
<reference evidence="5 6" key="1">
    <citation type="submission" date="2016-10" db="EMBL/GenBank/DDBJ databases">
        <authorList>
            <person name="de Groot N.N."/>
        </authorList>
    </citation>
    <scope>NUCLEOTIDE SEQUENCE [LARGE SCALE GENOMIC DNA]</scope>
    <source>
        <strain>GEY</strain>
        <strain evidence="6">DSM 9560</strain>
    </source>
</reference>
<keyword evidence="3" id="KW-1133">Transmembrane helix</keyword>
<dbReference type="InterPro" id="IPR001932">
    <property type="entry name" value="PPM-type_phosphatase-like_dom"/>
</dbReference>
<dbReference type="STRING" id="1003.SAMN04488541_100124"/>
<dbReference type="OrthoDB" id="1119265at2"/>
<evidence type="ECO:0000313" key="5">
    <source>
        <dbReference type="EMBL" id="SFE38811.1"/>
    </source>
</evidence>
<keyword evidence="6" id="KW-1185">Reference proteome</keyword>
<evidence type="ECO:0000259" key="4">
    <source>
        <dbReference type="PROSITE" id="PS50112"/>
    </source>
</evidence>
<dbReference type="InterPro" id="IPR036457">
    <property type="entry name" value="PPM-type-like_dom_sf"/>
</dbReference>
<dbReference type="PROSITE" id="PS50112">
    <property type="entry name" value="PAS"/>
    <property type="match status" value="1"/>
</dbReference>
<dbReference type="EMBL" id="FONY01000001">
    <property type="protein sequence ID" value="SFE38811.1"/>
    <property type="molecule type" value="Genomic_DNA"/>
</dbReference>
<dbReference type="InterPro" id="IPR013655">
    <property type="entry name" value="PAS_fold_3"/>
</dbReference>
<dbReference type="AlphaFoldDB" id="A0A1I2A4F3"/>
<evidence type="ECO:0000313" key="6">
    <source>
        <dbReference type="Proteomes" id="UP000199513"/>
    </source>
</evidence>
<dbReference type="InterPro" id="IPR035965">
    <property type="entry name" value="PAS-like_dom_sf"/>
</dbReference>
<name>A0A1I2A4F3_9BACT</name>
<organism evidence="5 6">
    <name type="scientific">Thermoflexibacter ruber</name>
    <dbReference type="NCBI Taxonomy" id="1003"/>
    <lineage>
        <taxon>Bacteria</taxon>
        <taxon>Pseudomonadati</taxon>
        <taxon>Bacteroidota</taxon>
        <taxon>Cytophagia</taxon>
        <taxon>Cytophagales</taxon>
        <taxon>Thermoflexibacteraceae</taxon>
        <taxon>Thermoflexibacter</taxon>
    </lineage>
</organism>
<dbReference type="InterPro" id="IPR000014">
    <property type="entry name" value="PAS"/>
</dbReference>
<dbReference type="Gene3D" id="3.60.40.10">
    <property type="entry name" value="PPM-type phosphatase domain"/>
    <property type="match status" value="1"/>
</dbReference>
<feature type="domain" description="PAS" evidence="4">
    <location>
        <begin position="115"/>
        <end position="184"/>
    </location>
</feature>
<dbReference type="SUPFAM" id="SSF55785">
    <property type="entry name" value="PYP-like sensor domain (PAS domain)"/>
    <property type="match status" value="1"/>
</dbReference>
<keyword evidence="1" id="KW-0378">Hydrolase</keyword>
<dbReference type="SMART" id="SM00091">
    <property type="entry name" value="PAS"/>
    <property type="match status" value="1"/>
</dbReference>
<evidence type="ECO:0000256" key="2">
    <source>
        <dbReference type="SAM" id="Coils"/>
    </source>
</evidence>
<dbReference type="Gene3D" id="3.30.450.20">
    <property type="entry name" value="PAS domain"/>
    <property type="match status" value="1"/>
</dbReference>
<proteinExistence type="predicted"/>
<sequence length="558" mass="64489">MTFKINKSIRKLTIVYLGSIGLIAVLVIFDQVARNYTFYTQSVAITIHLLILFLLAFQVFIIFNKATKKLEGFLNKITQTNEELKKSLTGQQDLEKELRRKAEELSSMNEVLQVGEERFRKLIEYNTAGIFIHDGQSIVYANPECTKILGYDMFKLFTTPLINIVHPDFRPQVEKKLAQMRKMKMKKTITFRADIQVIDGYGNSRWIDLTTSNAYEKSSFIATINDITERKLANDQLQEANKLIERRNEQLNLVLTQFKKQQEELIKQSEDLRLANEAISKSQEELERKNKIIERKNEDILASINYAKRIQQAILPTTEEIDRVLSDYFIMYKPLDIVSGDFYWVTRKHYKAIVAVVDCTGHGIPGAFMSLIGNDLLNEIVNTRNITSPELILEELRKDVQRVLRQGTTLVQDGMDIAICTIDQFPEEYKEILGKPKLEFAGAGNPIVLIQNNEIKYIRGDNIPIGGYHPRHTEKRFVKHTLFIDEPTTFYLFTDGYQDQFGVGENGKFGTRKLRELLLSIHQKPMEVQKAILEKTMQDWLEEPHRQIDDILVVGVKV</sequence>
<dbReference type="PANTHER" id="PTHR43156">
    <property type="entry name" value="STAGE II SPORULATION PROTEIN E-RELATED"/>
    <property type="match status" value="1"/>
</dbReference>
<feature type="coiled-coil region" evidence="2">
    <location>
        <begin position="81"/>
        <end position="111"/>
    </location>
</feature>
<dbReference type="InterPro" id="IPR052016">
    <property type="entry name" value="Bact_Sigma-Reg"/>
</dbReference>
<dbReference type="NCBIfam" id="TIGR00229">
    <property type="entry name" value="sensory_box"/>
    <property type="match status" value="1"/>
</dbReference>
<keyword evidence="3" id="KW-0472">Membrane</keyword>
<dbReference type="RefSeq" id="WP_091538169.1">
    <property type="nucleotide sequence ID" value="NZ_FONY01000001.1"/>
</dbReference>
<gene>
    <name evidence="5" type="ORF">SAMN04488541_100124</name>
</gene>
<keyword evidence="3" id="KW-0812">Transmembrane</keyword>